<name>A0A6L9U4Y2_9HYPH</name>
<feature type="transmembrane region" description="Helical" evidence="9">
    <location>
        <begin position="59"/>
        <end position="79"/>
    </location>
</feature>
<dbReference type="GO" id="GO:0043190">
    <property type="term" value="C:ATP-binding cassette (ABC) transporter complex"/>
    <property type="evidence" value="ECO:0007669"/>
    <property type="project" value="InterPro"/>
</dbReference>
<keyword evidence="5 9" id="KW-0812">Transmembrane</keyword>
<evidence type="ECO:0000259" key="10">
    <source>
        <dbReference type="PROSITE" id="PS50928"/>
    </source>
</evidence>
<feature type="transmembrane region" description="Helical" evidence="9">
    <location>
        <begin position="195"/>
        <end position="215"/>
    </location>
</feature>
<dbReference type="InterPro" id="IPR000515">
    <property type="entry name" value="MetI-like"/>
</dbReference>
<dbReference type="InterPro" id="IPR010065">
    <property type="entry name" value="AA_ABC_transptr_permease_3TM"/>
</dbReference>
<evidence type="ECO:0000313" key="11">
    <source>
        <dbReference type="EMBL" id="NEI69250.1"/>
    </source>
</evidence>
<dbReference type="RefSeq" id="WP_163985661.1">
    <property type="nucleotide sequence ID" value="NZ_WUEY01000002.1"/>
</dbReference>
<evidence type="ECO:0000256" key="3">
    <source>
        <dbReference type="ARBA" id="ARBA00022448"/>
    </source>
</evidence>
<dbReference type="PANTHER" id="PTHR30614:SF0">
    <property type="entry name" value="L-CYSTINE TRANSPORT SYSTEM PERMEASE PROTEIN TCYL"/>
    <property type="match status" value="1"/>
</dbReference>
<evidence type="ECO:0000256" key="1">
    <source>
        <dbReference type="ARBA" id="ARBA00004429"/>
    </source>
</evidence>
<gene>
    <name evidence="11" type="primary">ehuD</name>
    <name evidence="11" type="ORF">GR212_06645</name>
</gene>
<evidence type="ECO:0000256" key="7">
    <source>
        <dbReference type="ARBA" id="ARBA00022989"/>
    </source>
</evidence>
<dbReference type="InterPro" id="IPR014341">
    <property type="entry name" value="Ectoine_EhuD"/>
</dbReference>
<evidence type="ECO:0000313" key="12">
    <source>
        <dbReference type="Proteomes" id="UP000483035"/>
    </source>
</evidence>
<dbReference type="Gene3D" id="1.10.3720.10">
    <property type="entry name" value="MetI-like"/>
    <property type="match status" value="1"/>
</dbReference>
<dbReference type="NCBIfam" id="TIGR03003">
    <property type="entry name" value="ectoine_ehuD"/>
    <property type="match status" value="1"/>
</dbReference>
<dbReference type="GO" id="GO:0006865">
    <property type="term" value="P:amino acid transport"/>
    <property type="evidence" value="ECO:0007669"/>
    <property type="project" value="UniProtKB-KW"/>
</dbReference>
<proteinExistence type="inferred from homology"/>
<reference evidence="11 12" key="1">
    <citation type="submission" date="2019-12" db="EMBL/GenBank/DDBJ databases">
        <title>Rhizobium genotypes associated with high levels of biological nitrogen fixation by grain legumes in a temperate-maritime cropping system.</title>
        <authorList>
            <person name="Maluk M."/>
            <person name="Francesc Ferrando Molina F."/>
            <person name="Lopez Del Egido L."/>
            <person name="Lafos M."/>
            <person name="Langarica-Fuentes A."/>
            <person name="Gebre Yohannes G."/>
            <person name="Young M.W."/>
            <person name="Martin P."/>
            <person name="Gantlett R."/>
            <person name="Kenicer G."/>
            <person name="Hawes C."/>
            <person name="Begg G.S."/>
            <person name="Quilliam R.S."/>
            <person name="Squire G.R."/>
            <person name="Poole P.S."/>
            <person name="Young P.W."/>
            <person name="Iannetta P.M."/>
            <person name="James E.K."/>
        </authorList>
    </citation>
    <scope>NUCLEOTIDE SEQUENCE [LARGE SCALE GENOMIC DNA]</scope>
    <source>
        <strain evidence="11 12">JHI1118</strain>
    </source>
</reference>
<dbReference type="InterPro" id="IPR043429">
    <property type="entry name" value="ArtM/GltK/GlnP/TcyL/YhdX-like"/>
</dbReference>
<dbReference type="InterPro" id="IPR035906">
    <property type="entry name" value="MetI-like_sf"/>
</dbReference>
<dbReference type="EMBL" id="WUEY01000002">
    <property type="protein sequence ID" value="NEI69250.1"/>
    <property type="molecule type" value="Genomic_DNA"/>
</dbReference>
<evidence type="ECO:0000256" key="6">
    <source>
        <dbReference type="ARBA" id="ARBA00022970"/>
    </source>
</evidence>
<feature type="transmembrane region" description="Helical" evidence="9">
    <location>
        <begin position="165"/>
        <end position="183"/>
    </location>
</feature>
<feature type="domain" description="ABC transmembrane type-1" evidence="10">
    <location>
        <begin position="23"/>
        <end position="211"/>
    </location>
</feature>
<keyword evidence="6" id="KW-0029">Amino-acid transport</keyword>
<dbReference type="CDD" id="cd06261">
    <property type="entry name" value="TM_PBP2"/>
    <property type="match status" value="1"/>
</dbReference>
<evidence type="ECO:0000256" key="8">
    <source>
        <dbReference type="ARBA" id="ARBA00023136"/>
    </source>
</evidence>
<organism evidence="11 12">
    <name type="scientific">Rhizobium lusitanum</name>
    <dbReference type="NCBI Taxonomy" id="293958"/>
    <lineage>
        <taxon>Bacteria</taxon>
        <taxon>Pseudomonadati</taxon>
        <taxon>Pseudomonadota</taxon>
        <taxon>Alphaproteobacteria</taxon>
        <taxon>Hyphomicrobiales</taxon>
        <taxon>Rhizobiaceae</taxon>
        <taxon>Rhizobium/Agrobacterium group</taxon>
        <taxon>Rhizobium</taxon>
    </lineage>
</organism>
<evidence type="ECO:0000256" key="2">
    <source>
        <dbReference type="ARBA" id="ARBA00010072"/>
    </source>
</evidence>
<dbReference type="SUPFAM" id="SSF161098">
    <property type="entry name" value="MetI-like"/>
    <property type="match status" value="1"/>
</dbReference>
<keyword evidence="7 9" id="KW-1133">Transmembrane helix</keyword>
<keyword evidence="8 9" id="KW-0472">Membrane</keyword>
<feature type="transmembrane region" description="Helical" evidence="9">
    <location>
        <begin position="20"/>
        <end position="47"/>
    </location>
</feature>
<keyword evidence="4" id="KW-1003">Cell membrane</keyword>
<dbReference type="PROSITE" id="PS50928">
    <property type="entry name" value="ABC_TM1"/>
    <property type="match status" value="1"/>
</dbReference>
<evidence type="ECO:0000256" key="9">
    <source>
        <dbReference type="RuleBase" id="RU363032"/>
    </source>
</evidence>
<dbReference type="Pfam" id="PF00528">
    <property type="entry name" value="BPD_transp_1"/>
    <property type="match status" value="1"/>
</dbReference>
<keyword evidence="3 9" id="KW-0813">Transport</keyword>
<evidence type="ECO:0000256" key="4">
    <source>
        <dbReference type="ARBA" id="ARBA00022475"/>
    </source>
</evidence>
<comment type="caution">
    <text evidence="11">The sequence shown here is derived from an EMBL/GenBank/DDBJ whole genome shotgun (WGS) entry which is preliminary data.</text>
</comment>
<dbReference type="GO" id="GO:0022857">
    <property type="term" value="F:transmembrane transporter activity"/>
    <property type="evidence" value="ECO:0007669"/>
    <property type="project" value="InterPro"/>
</dbReference>
<comment type="similarity">
    <text evidence="2">Belongs to the binding-protein-dependent transport system permease family. HisMQ subfamily.</text>
</comment>
<evidence type="ECO:0000256" key="5">
    <source>
        <dbReference type="ARBA" id="ARBA00022692"/>
    </source>
</evidence>
<feature type="transmembrane region" description="Helical" evidence="9">
    <location>
        <begin position="140"/>
        <end position="158"/>
    </location>
</feature>
<protein>
    <submittedName>
        <fullName evidence="11">Ectoine/hydroxyectoine ABC transporter permease subunit EhuD</fullName>
    </submittedName>
</protein>
<dbReference type="NCBIfam" id="TIGR01726">
    <property type="entry name" value="HEQRo_perm_3TM"/>
    <property type="match status" value="1"/>
</dbReference>
<accession>A0A6L9U4Y2</accession>
<comment type="subcellular location">
    <subcellularLocation>
        <location evidence="1">Cell inner membrane</location>
        <topology evidence="1">Multi-pass membrane protein</topology>
    </subcellularLocation>
    <subcellularLocation>
        <location evidence="9">Cell membrane</location>
        <topology evidence="9">Multi-pass membrane protein</topology>
    </subcellularLocation>
</comment>
<dbReference type="PANTHER" id="PTHR30614">
    <property type="entry name" value="MEMBRANE COMPONENT OF AMINO ACID ABC TRANSPORTER"/>
    <property type="match status" value="1"/>
</dbReference>
<dbReference type="Proteomes" id="UP000483035">
    <property type="component" value="Unassembled WGS sequence"/>
</dbReference>
<sequence>MSTTSLFRLDVAIADLPYLLLAALRTVPIALAAFGVALVLGAILLMARRSRLVLISYPAFVFFDFIRSTPLLLQTYFFFFVLPEFDIRLTAIETGIVALGLHYACHVSEVYRAGIETVPAGQWDTVRALGFSRFDSLTRLIVPQILPYLLPALGNLLVSIFKETPILAAIAVADTMFVAMQRAAESFRYIEPITVAGLIFLMISICGSAVVRLVANFAQDKWFKQGYADV</sequence>
<dbReference type="AlphaFoldDB" id="A0A6L9U4Y2"/>